<reference evidence="1" key="1">
    <citation type="submission" date="2022-11" db="EMBL/GenBank/DDBJ databases">
        <authorList>
            <person name="Petersen C."/>
        </authorList>
    </citation>
    <scope>NUCLEOTIDE SEQUENCE</scope>
    <source>
        <strain evidence="1">IBT 16849</strain>
    </source>
</reference>
<proteinExistence type="predicted"/>
<evidence type="ECO:0000313" key="1">
    <source>
        <dbReference type="EMBL" id="KAJ5206638.1"/>
    </source>
</evidence>
<comment type="caution">
    <text evidence="1">The sequence shown here is derived from an EMBL/GenBank/DDBJ whole genome shotgun (WGS) entry which is preliminary data.</text>
</comment>
<evidence type="ECO:0000313" key="2">
    <source>
        <dbReference type="Proteomes" id="UP001150879"/>
    </source>
</evidence>
<dbReference type="Proteomes" id="UP001150879">
    <property type="component" value="Unassembled WGS sequence"/>
</dbReference>
<gene>
    <name evidence="1" type="ORF">N7472_003086</name>
</gene>
<protein>
    <submittedName>
        <fullName evidence="1">Uncharacterized protein</fullName>
    </submittedName>
</protein>
<dbReference type="AlphaFoldDB" id="A0A9W9MSH7"/>
<organism evidence="1 2">
    <name type="scientific">Penicillium cf. griseofulvum</name>
    <dbReference type="NCBI Taxonomy" id="2972120"/>
    <lineage>
        <taxon>Eukaryota</taxon>
        <taxon>Fungi</taxon>
        <taxon>Dikarya</taxon>
        <taxon>Ascomycota</taxon>
        <taxon>Pezizomycotina</taxon>
        <taxon>Eurotiomycetes</taxon>
        <taxon>Eurotiomycetidae</taxon>
        <taxon>Eurotiales</taxon>
        <taxon>Aspergillaceae</taxon>
        <taxon>Penicillium</taxon>
    </lineage>
</organism>
<accession>A0A9W9MSH7</accession>
<reference evidence="1" key="2">
    <citation type="journal article" date="2023" name="IMA Fungus">
        <title>Comparative genomic study of the Penicillium genus elucidates a diverse pangenome and 15 lateral gene transfer events.</title>
        <authorList>
            <person name="Petersen C."/>
            <person name="Sorensen T."/>
            <person name="Nielsen M.R."/>
            <person name="Sondergaard T.E."/>
            <person name="Sorensen J.L."/>
            <person name="Fitzpatrick D.A."/>
            <person name="Frisvad J.C."/>
            <person name="Nielsen K.L."/>
        </authorList>
    </citation>
    <scope>NUCLEOTIDE SEQUENCE</scope>
    <source>
        <strain evidence="1">IBT 16849</strain>
    </source>
</reference>
<dbReference type="EMBL" id="JAPQKP010000002">
    <property type="protein sequence ID" value="KAJ5206638.1"/>
    <property type="molecule type" value="Genomic_DNA"/>
</dbReference>
<name>A0A9W9MSH7_9EURO</name>
<sequence length="90" mass="9841">MSAGQSAQTANVLNWTVLVIQVRLGFLQEFRRVRVQYDTECQNHVMLVAMQSLDVLEEKNVPGATEETLSAPIAPAAGSRFEASGLLSHI</sequence>
<keyword evidence="2" id="KW-1185">Reference proteome</keyword>